<dbReference type="SUPFAM" id="SSF51395">
    <property type="entry name" value="FMN-linked oxidoreductases"/>
    <property type="match status" value="1"/>
</dbReference>
<dbReference type="GO" id="GO:0017150">
    <property type="term" value="F:tRNA dihydrouridine synthase activity"/>
    <property type="evidence" value="ECO:0007669"/>
    <property type="project" value="InterPro"/>
</dbReference>
<dbReference type="PANTHER" id="PTHR45846:SF1">
    <property type="entry name" value="TRNA-DIHYDROURIDINE(47) SYNTHASE [NAD(P)(+)]-LIKE"/>
    <property type="match status" value="1"/>
</dbReference>
<reference evidence="11 12" key="1">
    <citation type="submission" date="2018-03" db="EMBL/GenBank/DDBJ databases">
        <title>Genome sequence of Clostridium vincentii DSM 10228.</title>
        <authorList>
            <person name="Poehlein A."/>
            <person name="Daniel R."/>
        </authorList>
    </citation>
    <scope>NUCLEOTIDE SEQUENCE [LARGE SCALE GENOMIC DNA]</scope>
    <source>
        <strain evidence="11 12">DSM 10228</strain>
    </source>
</reference>
<sequence length="321" mass="37417">MKYYLAPMEGITGYIYRNCYEKFFNNIDKYFTPFIVTNQSRSLKTKELRDVLPENNKGMNIVPQILTNDSEGFITTSRKLQQLGYNEINLNLGCPAGTVVSKNRGSGFLAKTEELDIFLDEIFKIDDMKISIKTRIGKDSPEEFYELIKIYNKYPLEELIIHPRIQKDFYGNKPNLEVFTDALSLSRNPVCYNGDIFTIDDHNKLMKAFPEVKTVMLGRGIIANPALINEIKNNTFIDKEVLKDFHDEILDKYIELFDEDKNAIFRMKELWGYMIYMFSDNKKYAKKIKKSQKLSDYNEAVLSLFTEQEIIEGAGLFNNKY</sequence>
<keyword evidence="2 7" id="KW-0285">Flavoprotein</keyword>
<dbReference type="Pfam" id="PF01207">
    <property type="entry name" value="Dus"/>
    <property type="match status" value="1"/>
</dbReference>
<dbReference type="CDD" id="cd02801">
    <property type="entry name" value="DUS_like_FMN"/>
    <property type="match status" value="1"/>
</dbReference>
<dbReference type="Proteomes" id="UP000239471">
    <property type="component" value="Unassembled WGS sequence"/>
</dbReference>
<keyword evidence="6 7" id="KW-0560">Oxidoreductase</keyword>
<dbReference type="PIRSF" id="PIRSF006621">
    <property type="entry name" value="Dus"/>
    <property type="match status" value="1"/>
</dbReference>
<dbReference type="Gene3D" id="3.20.20.70">
    <property type="entry name" value="Aldolase class I"/>
    <property type="match status" value="1"/>
</dbReference>
<keyword evidence="5" id="KW-0521">NADP</keyword>
<evidence type="ECO:0000313" key="12">
    <source>
        <dbReference type="Proteomes" id="UP000239471"/>
    </source>
</evidence>
<dbReference type="InterPro" id="IPR035587">
    <property type="entry name" value="DUS-like_FMN-bd"/>
</dbReference>
<evidence type="ECO:0000256" key="8">
    <source>
        <dbReference type="PIRSR" id="PIRSR006621-1"/>
    </source>
</evidence>
<protein>
    <recommendedName>
        <fullName evidence="7">tRNA-dihydrouridine synthase</fullName>
        <ecNumber evidence="7">1.3.1.-</ecNumber>
    </recommendedName>
</protein>
<dbReference type="InterPro" id="IPR001269">
    <property type="entry name" value="DUS_fam"/>
</dbReference>
<dbReference type="GO" id="GO:0050660">
    <property type="term" value="F:flavin adenine dinucleotide binding"/>
    <property type="evidence" value="ECO:0007669"/>
    <property type="project" value="InterPro"/>
</dbReference>
<dbReference type="GO" id="GO:0003723">
    <property type="term" value="F:RNA binding"/>
    <property type="evidence" value="ECO:0007669"/>
    <property type="project" value="TreeGrafter"/>
</dbReference>
<dbReference type="RefSeq" id="WP_106058078.1">
    <property type="nucleotide sequence ID" value="NZ_PVXQ01000001.1"/>
</dbReference>
<keyword evidence="12" id="KW-1185">Reference proteome</keyword>
<evidence type="ECO:0000256" key="9">
    <source>
        <dbReference type="PIRSR" id="PIRSR006621-2"/>
    </source>
</evidence>
<accession>A0A2T0BKT2</accession>
<evidence type="ECO:0000256" key="3">
    <source>
        <dbReference type="ARBA" id="ARBA00022643"/>
    </source>
</evidence>
<dbReference type="AlphaFoldDB" id="A0A2T0BKT2"/>
<gene>
    <name evidence="11" type="primary">dus_1</name>
    <name evidence="11" type="ORF">CLVI_00180</name>
</gene>
<dbReference type="PANTHER" id="PTHR45846">
    <property type="entry name" value="TRNA-DIHYDROURIDINE(47) SYNTHASE [NAD(P)(+)]-LIKE"/>
    <property type="match status" value="1"/>
</dbReference>
<evidence type="ECO:0000313" key="11">
    <source>
        <dbReference type="EMBL" id="PRR84496.1"/>
    </source>
</evidence>
<comment type="cofactor">
    <cofactor evidence="1 7 9">
        <name>FMN</name>
        <dbReference type="ChEBI" id="CHEBI:58210"/>
    </cofactor>
</comment>
<keyword evidence="4 7" id="KW-0819">tRNA processing</keyword>
<keyword evidence="3 7" id="KW-0288">FMN</keyword>
<comment type="similarity">
    <text evidence="7">Belongs to the dus family.</text>
</comment>
<feature type="binding site" evidence="9">
    <location>
        <position position="162"/>
    </location>
    <ligand>
        <name>FMN</name>
        <dbReference type="ChEBI" id="CHEBI:58210"/>
    </ligand>
</feature>
<dbReference type="EC" id="1.3.1.-" evidence="7"/>
<evidence type="ECO:0000256" key="5">
    <source>
        <dbReference type="ARBA" id="ARBA00022857"/>
    </source>
</evidence>
<feature type="binding site" evidence="9">
    <location>
        <begin position="218"/>
        <end position="219"/>
    </location>
    <ligand>
        <name>FMN</name>
        <dbReference type="ChEBI" id="CHEBI:58210"/>
    </ligand>
</feature>
<evidence type="ECO:0000256" key="6">
    <source>
        <dbReference type="ARBA" id="ARBA00023002"/>
    </source>
</evidence>
<feature type="binding site" evidence="9">
    <location>
        <position position="133"/>
    </location>
    <ligand>
        <name>FMN</name>
        <dbReference type="ChEBI" id="CHEBI:58210"/>
    </ligand>
</feature>
<feature type="active site" description="Proton donor" evidence="8">
    <location>
        <position position="94"/>
    </location>
</feature>
<name>A0A2T0BKT2_9CLOT</name>
<evidence type="ECO:0000256" key="2">
    <source>
        <dbReference type="ARBA" id="ARBA00022630"/>
    </source>
</evidence>
<dbReference type="InterPro" id="IPR018517">
    <property type="entry name" value="tRNA_hU_synthase_CS"/>
</dbReference>
<comment type="function">
    <text evidence="7">Catalyzes the synthesis of 5,6-dihydrouridine (D), a modified base found in the D-loop of most tRNAs, via the reduction of the C5-C6 double bond in target uridines.</text>
</comment>
<proteinExistence type="inferred from homology"/>
<dbReference type="PROSITE" id="PS01136">
    <property type="entry name" value="UPF0034"/>
    <property type="match status" value="1"/>
</dbReference>
<dbReference type="OrthoDB" id="9764501at2"/>
<evidence type="ECO:0000256" key="1">
    <source>
        <dbReference type="ARBA" id="ARBA00001917"/>
    </source>
</evidence>
<dbReference type="EMBL" id="PVXQ01000001">
    <property type="protein sequence ID" value="PRR84496.1"/>
    <property type="molecule type" value="Genomic_DNA"/>
</dbReference>
<keyword evidence="9" id="KW-0547">Nucleotide-binding</keyword>
<evidence type="ECO:0000256" key="7">
    <source>
        <dbReference type="PIRNR" id="PIRNR006621"/>
    </source>
</evidence>
<feature type="binding site" evidence="9">
    <location>
        <position position="64"/>
    </location>
    <ligand>
        <name>FMN</name>
        <dbReference type="ChEBI" id="CHEBI:58210"/>
    </ligand>
</feature>
<feature type="domain" description="DUS-like FMN-binding" evidence="10">
    <location>
        <begin position="5"/>
        <end position="302"/>
    </location>
</feature>
<evidence type="ECO:0000259" key="10">
    <source>
        <dbReference type="Pfam" id="PF01207"/>
    </source>
</evidence>
<evidence type="ECO:0000256" key="4">
    <source>
        <dbReference type="ARBA" id="ARBA00022694"/>
    </source>
</evidence>
<dbReference type="InterPro" id="IPR013785">
    <property type="entry name" value="Aldolase_TIM"/>
</dbReference>
<organism evidence="11 12">
    <name type="scientific">Clostridium vincentii</name>
    <dbReference type="NCBI Taxonomy" id="52704"/>
    <lineage>
        <taxon>Bacteria</taxon>
        <taxon>Bacillati</taxon>
        <taxon>Bacillota</taxon>
        <taxon>Clostridia</taxon>
        <taxon>Eubacteriales</taxon>
        <taxon>Clostridiaceae</taxon>
        <taxon>Clostridium</taxon>
    </lineage>
</organism>
<comment type="caution">
    <text evidence="11">The sequence shown here is derived from an EMBL/GenBank/DDBJ whole genome shotgun (WGS) entry which is preliminary data.</text>
</comment>